<keyword evidence="3" id="KW-1185">Reference proteome</keyword>
<name>A0AAN7AXU5_9PEZI</name>
<protein>
    <submittedName>
        <fullName evidence="2">Uncharacterized protein</fullName>
    </submittedName>
</protein>
<feature type="transmembrane region" description="Helical" evidence="1">
    <location>
        <begin position="12"/>
        <end position="32"/>
    </location>
</feature>
<dbReference type="AlphaFoldDB" id="A0AAN7AXU5"/>
<dbReference type="EMBL" id="MU863897">
    <property type="protein sequence ID" value="KAK4202462.1"/>
    <property type="molecule type" value="Genomic_DNA"/>
</dbReference>
<keyword evidence="1" id="KW-0812">Transmembrane</keyword>
<keyword evidence="1" id="KW-1133">Transmembrane helix</keyword>
<proteinExistence type="predicted"/>
<comment type="caution">
    <text evidence="2">The sequence shown here is derived from an EMBL/GenBank/DDBJ whole genome shotgun (WGS) entry which is preliminary data.</text>
</comment>
<organism evidence="2 3">
    <name type="scientific">Triangularia verruculosa</name>
    <dbReference type="NCBI Taxonomy" id="2587418"/>
    <lineage>
        <taxon>Eukaryota</taxon>
        <taxon>Fungi</taxon>
        <taxon>Dikarya</taxon>
        <taxon>Ascomycota</taxon>
        <taxon>Pezizomycotina</taxon>
        <taxon>Sordariomycetes</taxon>
        <taxon>Sordariomycetidae</taxon>
        <taxon>Sordariales</taxon>
        <taxon>Podosporaceae</taxon>
        <taxon>Triangularia</taxon>
    </lineage>
</organism>
<gene>
    <name evidence="2" type="ORF">QBC40DRAFT_42312</name>
</gene>
<accession>A0AAN7AXU5</accession>
<sequence length="90" mass="9913">MGPAWRVGDGLGMAGCILVFYFLFIRLLLAGLRLKGTPLPLRYLPAFGGDTRYLVGRKLGFKGGFLTTLFRQREGHGLLLVFGIREAKGI</sequence>
<evidence type="ECO:0000256" key="1">
    <source>
        <dbReference type="SAM" id="Phobius"/>
    </source>
</evidence>
<evidence type="ECO:0000313" key="3">
    <source>
        <dbReference type="Proteomes" id="UP001303160"/>
    </source>
</evidence>
<keyword evidence="1" id="KW-0472">Membrane</keyword>
<reference evidence="2" key="1">
    <citation type="journal article" date="2023" name="Mol. Phylogenet. Evol.">
        <title>Genome-scale phylogeny and comparative genomics of the fungal order Sordariales.</title>
        <authorList>
            <person name="Hensen N."/>
            <person name="Bonometti L."/>
            <person name="Westerberg I."/>
            <person name="Brannstrom I.O."/>
            <person name="Guillou S."/>
            <person name="Cros-Aarteil S."/>
            <person name="Calhoun S."/>
            <person name="Haridas S."/>
            <person name="Kuo A."/>
            <person name="Mondo S."/>
            <person name="Pangilinan J."/>
            <person name="Riley R."/>
            <person name="LaButti K."/>
            <person name="Andreopoulos B."/>
            <person name="Lipzen A."/>
            <person name="Chen C."/>
            <person name="Yan M."/>
            <person name="Daum C."/>
            <person name="Ng V."/>
            <person name="Clum A."/>
            <person name="Steindorff A."/>
            <person name="Ohm R.A."/>
            <person name="Martin F."/>
            <person name="Silar P."/>
            <person name="Natvig D.O."/>
            <person name="Lalanne C."/>
            <person name="Gautier V."/>
            <person name="Ament-Velasquez S.L."/>
            <person name="Kruys A."/>
            <person name="Hutchinson M.I."/>
            <person name="Powell A.J."/>
            <person name="Barry K."/>
            <person name="Miller A.N."/>
            <person name="Grigoriev I.V."/>
            <person name="Debuchy R."/>
            <person name="Gladieux P."/>
            <person name="Hiltunen Thoren M."/>
            <person name="Johannesson H."/>
        </authorList>
    </citation>
    <scope>NUCLEOTIDE SEQUENCE</scope>
    <source>
        <strain evidence="2">CBS 315.58</strain>
    </source>
</reference>
<dbReference type="Proteomes" id="UP001303160">
    <property type="component" value="Unassembled WGS sequence"/>
</dbReference>
<evidence type="ECO:0000313" key="2">
    <source>
        <dbReference type="EMBL" id="KAK4202462.1"/>
    </source>
</evidence>
<reference evidence="2" key="2">
    <citation type="submission" date="2023-05" db="EMBL/GenBank/DDBJ databases">
        <authorList>
            <consortium name="Lawrence Berkeley National Laboratory"/>
            <person name="Steindorff A."/>
            <person name="Hensen N."/>
            <person name="Bonometti L."/>
            <person name="Westerberg I."/>
            <person name="Brannstrom I.O."/>
            <person name="Guillou S."/>
            <person name="Cros-Aarteil S."/>
            <person name="Calhoun S."/>
            <person name="Haridas S."/>
            <person name="Kuo A."/>
            <person name="Mondo S."/>
            <person name="Pangilinan J."/>
            <person name="Riley R."/>
            <person name="Labutti K."/>
            <person name="Andreopoulos B."/>
            <person name="Lipzen A."/>
            <person name="Chen C."/>
            <person name="Yanf M."/>
            <person name="Daum C."/>
            <person name="Ng V."/>
            <person name="Clum A."/>
            <person name="Ohm R."/>
            <person name="Martin F."/>
            <person name="Silar P."/>
            <person name="Natvig D."/>
            <person name="Lalanne C."/>
            <person name="Gautier V."/>
            <person name="Ament-Velasquez S.L."/>
            <person name="Kruys A."/>
            <person name="Hutchinson M.I."/>
            <person name="Powell A.J."/>
            <person name="Barry K."/>
            <person name="Miller A.N."/>
            <person name="Grigoriev I.V."/>
            <person name="Debuchy R."/>
            <person name="Gladieux P."/>
            <person name="Thoren M.H."/>
            <person name="Johannesson H."/>
        </authorList>
    </citation>
    <scope>NUCLEOTIDE SEQUENCE</scope>
    <source>
        <strain evidence="2">CBS 315.58</strain>
    </source>
</reference>